<dbReference type="Gene3D" id="1.10.238.10">
    <property type="entry name" value="EF-hand"/>
    <property type="match status" value="1"/>
</dbReference>
<organism evidence="2 3">
    <name type="scientific">Rubritalea tangerina</name>
    <dbReference type="NCBI Taxonomy" id="430798"/>
    <lineage>
        <taxon>Bacteria</taxon>
        <taxon>Pseudomonadati</taxon>
        <taxon>Verrucomicrobiota</taxon>
        <taxon>Verrucomicrobiia</taxon>
        <taxon>Verrucomicrobiales</taxon>
        <taxon>Rubritaleaceae</taxon>
        <taxon>Rubritalea</taxon>
    </lineage>
</organism>
<sequence>MASVSGGANIVENAEDAYRLARFDRDKNGVFCAEEFAEMQRVEEEMYRAHRALLLEKYDLNRDGELSKGELRQGRSRFREGVIEKYDVDKNGWLSAKELAVVKVDFIHAGAFPDFSLEARKC</sequence>
<dbReference type="EMBL" id="JBHUJB010000025">
    <property type="protein sequence ID" value="MFD2158454.1"/>
    <property type="molecule type" value="Genomic_DNA"/>
</dbReference>
<dbReference type="InterPro" id="IPR011992">
    <property type="entry name" value="EF-hand-dom_pair"/>
</dbReference>
<accession>A0ABW4Z973</accession>
<proteinExistence type="predicted"/>
<dbReference type="InterPro" id="IPR002048">
    <property type="entry name" value="EF_hand_dom"/>
</dbReference>
<dbReference type="InterPro" id="IPR018247">
    <property type="entry name" value="EF_Hand_1_Ca_BS"/>
</dbReference>
<reference evidence="3" key="1">
    <citation type="journal article" date="2019" name="Int. J. Syst. Evol. Microbiol.">
        <title>The Global Catalogue of Microorganisms (GCM) 10K type strain sequencing project: providing services to taxonomists for standard genome sequencing and annotation.</title>
        <authorList>
            <consortium name="The Broad Institute Genomics Platform"/>
            <consortium name="The Broad Institute Genome Sequencing Center for Infectious Disease"/>
            <person name="Wu L."/>
            <person name="Ma J."/>
        </authorList>
    </citation>
    <scope>NUCLEOTIDE SEQUENCE [LARGE SCALE GENOMIC DNA]</scope>
    <source>
        <strain evidence="3">CCUG 57942</strain>
    </source>
</reference>
<evidence type="ECO:0000313" key="2">
    <source>
        <dbReference type="EMBL" id="MFD2158454.1"/>
    </source>
</evidence>
<dbReference type="SUPFAM" id="SSF47473">
    <property type="entry name" value="EF-hand"/>
    <property type="match status" value="1"/>
</dbReference>
<comment type="caution">
    <text evidence="2">The sequence shown here is derived from an EMBL/GenBank/DDBJ whole genome shotgun (WGS) entry which is preliminary data.</text>
</comment>
<feature type="domain" description="EF-hand" evidence="1">
    <location>
        <begin position="54"/>
        <end position="73"/>
    </location>
</feature>
<dbReference type="PROSITE" id="PS00018">
    <property type="entry name" value="EF_HAND_1"/>
    <property type="match status" value="2"/>
</dbReference>
<name>A0ABW4Z973_9BACT</name>
<gene>
    <name evidence="2" type="ORF">ACFSW8_06050</name>
</gene>
<dbReference type="RefSeq" id="WP_377177713.1">
    <property type="nucleotide sequence ID" value="NZ_JBHUJB010000025.1"/>
</dbReference>
<protein>
    <recommendedName>
        <fullName evidence="1">EF-hand domain-containing protein</fullName>
    </recommendedName>
</protein>
<evidence type="ECO:0000259" key="1">
    <source>
        <dbReference type="Pfam" id="PF13202"/>
    </source>
</evidence>
<dbReference type="Proteomes" id="UP001597389">
    <property type="component" value="Unassembled WGS sequence"/>
</dbReference>
<evidence type="ECO:0000313" key="3">
    <source>
        <dbReference type="Proteomes" id="UP001597389"/>
    </source>
</evidence>
<dbReference type="Pfam" id="PF13202">
    <property type="entry name" value="EF-hand_5"/>
    <property type="match status" value="1"/>
</dbReference>
<keyword evidence="3" id="KW-1185">Reference proteome</keyword>